<keyword evidence="2" id="KW-1185">Reference proteome</keyword>
<dbReference type="AlphaFoldDB" id="A0A8J8BF70"/>
<evidence type="ECO:0000313" key="1">
    <source>
        <dbReference type="EMBL" id="MBS2966340.1"/>
    </source>
</evidence>
<sequence>MPCDAVIRTPRNVAMICWSIASSTALAFVAADDGAISTALRIAPPCAVHRWAADGLPKYTACT</sequence>
<dbReference type="RefSeq" id="WP_211471315.1">
    <property type="nucleotide sequence ID" value="NZ_JAGSXH010000140.1"/>
</dbReference>
<evidence type="ECO:0000313" key="2">
    <source>
        <dbReference type="Proteomes" id="UP000677913"/>
    </source>
</evidence>
<gene>
    <name evidence="1" type="ORF">KGA66_25060</name>
</gene>
<accession>A0A8J8BF70</accession>
<name>A0A8J8BF70_9ACTN</name>
<protein>
    <submittedName>
        <fullName evidence="1">Uncharacterized protein</fullName>
    </submittedName>
</protein>
<organism evidence="1 2">
    <name type="scientific">Actinocrinis puniceicyclus</name>
    <dbReference type="NCBI Taxonomy" id="977794"/>
    <lineage>
        <taxon>Bacteria</taxon>
        <taxon>Bacillati</taxon>
        <taxon>Actinomycetota</taxon>
        <taxon>Actinomycetes</taxon>
        <taxon>Catenulisporales</taxon>
        <taxon>Actinospicaceae</taxon>
        <taxon>Actinocrinis</taxon>
    </lineage>
</organism>
<dbReference type="EMBL" id="JAGSXH010000140">
    <property type="protein sequence ID" value="MBS2966340.1"/>
    <property type="molecule type" value="Genomic_DNA"/>
</dbReference>
<proteinExistence type="predicted"/>
<dbReference type="Proteomes" id="UP000677913">
    <property type="component" value="Unassembled WGS sequence"/>
</dbReference>
<comment type="caution">
    <text evidence="1">The sequence shown here is derived from an EMBL/GenBank/DDBJ whole genome shotgun (WGS) entry which is preliminary data.</text>
</comment>
<reference evidence="1" key="1">
    <citation type="submission" date="2021-04" db="EMBL/GenBank/DDBJ databases">
        <title>Genome based classification of Actinospica acidithermotolerans sp. nov., an actinobacterium isolated from an Indonesian hot spring.</title>
        <authorList>
            <person name="Kusuma A.B."/>
            <person name="Putra K.E."/>
            <person name="Nafisah S."/>
            <person name="Loh J."/>
            <person name="Nouioui I."/>
            <person name="Goodfellow M."/>
        </authorList>
    </citation>
    <scope>NUCLEOTIDE SEQUENCE</scope>
    <source>
        <strain evidence="1">DSM 45618</strain>
    </source>
</reference>